<dbReference type="InterPro" id="IPR023214">
    <property type="entry name" value="HAD_sf"/>
</dbReference>
<organism evidence="1 2">
    <name type="scientific">Dorea ammoniilytica</name>
    <dbReference type="NCBI Taxonomy" id="2981788"/>
    <lineage>
        <taxon>Bacteria</taxon>
        <taxon>Bacillati</taxon>
        <taxon>Bacillota</taxon>
        <taxon>Clostridia</taxon>
        <taxon>Lachnospirales</taxon>
        <taxon>Lachnospiraceae</taxon>
        <taxon>Dorea</taxon>
    </lineage>
</organism>
<dbReference type="PROSITE" id="PS01229">
    <property type="entry name" value="COF_2"/>
    <property type="match status" value="1"/>
</dbReference>
<dbReference type="PANTHER" id="PTHR10000">
    <property type="entry name" value="PHOSPHOSERINE PHOSPHATASE"/>
    <property type="match status" value="1"/>
</dbReference>
<dbReference type="Gene3D" id="3.30.1240.10">
    <property type="match status" value="1"/>
</dbReference>
<name>A0ABT2S963_9FIRM</name>
<dbReference type="InterPro" id="IPR000150">
    <property type="entry name" value="Cof"/>
</dbReference>
<dbReference type="InterPro" id="IPR036412">
    <property type="entry name" value="HAD-like_sf"/>
</dbReference>
<dbReference type="NCBIfam" id="TIGR01484">
    <property type="entry name" value="HAD-SF-IIB"/>
    <property type="match status" value="1"/>
</dbReference>
<dbReference type="PANTHER" id="PTHR10000:SF50">
    <property type="entry name" value="STRESS RESPONSE PROTEIN YHAX"/>
    <property type="match status" value="1"/>
</dbReference>
<dbReference type="Proteomes" id="UP001207605">
    <property type="component" value="Unassembled WGS sequence"/>
</dbReference>
<dbReference type="EMBL" id="JAOQJV010000021">
    <property type="protein sequence ID" value="MCU6700957.1"/>
    <property type="molecule type" value="Genomic_DNA"/>
</dbReference>
<dbReference type="SFLD" id="SFLDS00003">
    <property type="entry name" value="Haloacid_Dehalogenase"/>
    <property type="match status" value="1"/>
</dbReference>
<dbReference type="RefSeq" id="WP_262582247.1">
    <property type="nucleotide sequence ID" value="NZ_JAOQJV010000021.1"/>
</dbReference>
<dbReference type="SUPFAM" id="SSF56784">
    <property type="entry name" value="HAD-like"/>
    <property type="match status" value="1"/>
</dbReference>
<evidence type="ECO:0000313" key="1">
    <source>
        <dbReference type="EMBL" id="MCU6700957.1"/>
    </source>
</evidence>
<protein>
    <submittedName>
        <fullName evidence="1">Cof-type HAD-IIB family hydrolase</fullName>
    </submittedName>
</protein>
<accession>A0ABT2S963</accession>
<keyword evidence="2" id="KW-1185">Reference proteome</keyword>
<dbReference type="InterPro" id="IPR006379">
    <property type="entry name" value="HAD-SF_hydro_IIB"/>
</dbReference>
<proteinExistence type="predicted"/>
<evidence type="ECO:0000313" key="2">
    <source>
        <dbReference type="Proteomes" id="UP001207605"/>
    </source>
</evidence>
<comment type="caution">
    <text evidence="1">The sequence shown here is derived from an EMBL/GenBank/DDBJ whole genome shotgun (WGS) entry which is preliminary data.</text>
</comment>
<dbReference type="CDD" id="cd07516">
    <property type="entry name" value="HAD_Pase"/>
    <property type="match status" value="1"/>
</dbReference>
<dbReference type="Pfam" id="PF08282">
    <property type="entry name" value="Hydrolase_3"/>
    <property type="match status" value="1"/>
</dbReference>
<gene>
    <name evidence="1" type="ORF">OCV65_12040</name>
</gene>
<keyword evidence="1" id="KW-0378">Hydrolase</keyword>
<dbReference type="SFLD" id="SFLDG01140">
    <property type="entry name" value="C2.B:_Phosphomannomutase_and_P"/>
    <property type="match status" value="1"/>
</dbReference>
<dbReference type="GO" id="GO:0016787">
    <property type="term" value="F:hydrolase activity"/>
    <property type="evidence" value="ECO:0007669"/>
    <property type="project" value="UniProtKB-KW"/>
</dbReference>
<sequence length="274" mass="30338">MNRYDLIAFDMDGTLLDSNHQITQDSLDAIDAAVNAGKTVILSTGRSLSELKDYRQMLKHVRYFICESGALLVDTNTDQIIHSEQIEPSAVREIIDTASPEKAMIYIASNGQNLATRSYVMRMADFCIGQYQDIFLQTGTLLDDVVASYNKKHFPVEKLNLFSATPELREYFVQALSHLPLEMARAEDTSLELSPKNVSKGSGLLKLCQYLSIPVEHTIAVGDSDNDMEILKTAGLSVAMGNARPHIKELSDVVVADNDHGGCAEAIYEYLLNE</sequence>
<dbReference type="Gene3D" id="3.40.50.1000">
    <property type="entry name" value="HAD superfamily/HAD-like"/>
    <property type="match status" value="1"/>
</dbReference>
<dbReference type="NCBIfam" id="TIGR00099">
    <property type="entry name" value="Cof-subfamily"/>
    <property type="match status" value="1"/>
</dbReference>
<reference evidence="1 2" key="1">
    <citation type="journal article" date="2021" name="ISME Commun">
        <title>Automated analysis of genomic sequences facilitates high-throughput and comprehensive description of bacteria.</title>
        <authorList>
            <person name="Hitch T.C.A."/>
        </authorList>
    </citation>
    <scope>NUCLEOTIDE SEQUENCE [LARGE SCALE GENOMIC DNA]</scope>
    <source>
        <strain evidence="1 2">Sanger_02</strain>
    </source>
</reference>